<evidence type="ECO:0000256" key="1">
    <source>
        <dbReference type="SAM" id="MobiDB-lite"/>
    </source>
</evidence>
<dbReference type="AlphaFoldDB" id="A0AB38F7A1"/>
<evidence type="ECO:0000313" key="2">
    <source>
        <dbReference type="EMBL" id="SPZ35455.1"/>
    </source>
</evidence>
<comment type="caution">
    <text evidence="2">The sequence shown here is derived from an EMBL/GenBank/DDBJ whole genome shotgun (WGS) entry which is preliminary data.</text>
</comment>
<proteinExistence type="predicted"/>
<accession>A0AB38F7A1</accession>
<feature type="compositionally biased region" description="Basic and acidic residues" evidence="1">
    <location>
        <begin position="61"/>
        <end position="72"/>
    </location>
</feature>
<organism evidence="2 3">
    <name type="scientific">Rhodococcus wratislaviensis</name>
    <name type="common">Tsukamurella wratislaviensis</name>
    <dbReference type="NCBI Taxonomy" id="44752"/>
    <lineage>
        <taxon>Bacteria</taxon>
        <taxon>Bacillati</taxon>
        <taxon>Actinomycetota</taxon>
        <taxon>Actinomycetes</taxon>
        <taxon>Mycobacteriales</taxon>
        <taxon>Nocardiaceae</taxon>
        <taxon>Rhodococcus</taxon>
    </lineage>
</organism>
<reference evidence="2 3" key="1">
    <citation type="submission" date="2018-06" db="EMBL/GenBank/DDBJ databases">
        <authorList>
            <consortium name="Pathogen Informatics"/>
            <person name="Doyle S."/>
        </authorList>
    </citation>
    <scope>NUCLEOTIDE SEQUENCE [LARGE SCALE GENOMIC DNA]</scope>
    <source>
        <strain evidence="2 3">NCTC13229</strain>
    </source>
</reference>
<sequence>MILRHYSRIQRAQNLLEDAELDFEPAKTMPALVVSVRQTRSVVGASAQNPPHVSSTSANIPDRDNTERRADDTFANQLPITPYAFAIRGAHRDQATRRTGTSAPRLRTVAHSMRPSGRLPPRGRERTRPCSSTAPTHDCRPGRNRPSTPASRCRERNTPRSPARTVSPAPPTPEKHRPGVNVPAHGPGPTRPTGHRQRVRSAVAIRVRETSSTGRFRPV</sequence>
<feature type="region of interest" description="Disordered" evidence="1">
    <location>
        <begin position="90"/>
        <end position="219"/>
    </location>
</feature>
<feature type="region of interest" description="Disordered" evidence="1">
    <location>
        <begin position="44"/>
        <end position="77"/>
    </location>
</feature>
<dbReference type="EMBL" id="UAUI01000001">
    <property type="protein sequence ID" value="SPZ35455.1"/>
    <property type="molecule type" value="Genomic_DNA"/>
</dbReference>
<evidence type="ECO:0000313" key="3">
    <source>
        <dbReference type="Proteomes" id="UP000251211"/>
    </source>
</evidence>
<name>A0AB38F7A1_RHOWR</name>
<feature type="compositionally biased region" description="Polar residues" evidence="1">
    <location>
        <begin position="210"/>
        <end position="219"/>
    </location>
</feature>
<protein>
    <submittedName>
        <fullName evidence="2">Uncharacterized protein</fullName>
    </submittedName>
</protein>
<dbReference type="Proteomes" id="UP000251211">
    <property type="component" value="Unassembled WGS sequence"/>
</dbReference>
<feature type="compositionally biased region" description="Polar residues" evidence="1">
    <location>
        <begin position="44"/>
        <end position="59"/>
    </location>
</feature>
<gene>
    <name evidence="2" type="ORF">NCTC13229_00782</name>
</gene>